<comment type="similarity">
    <text evidence="2 8">Belongs to the universal ribosomal protein uL3 family.</text>
</comment>
<gene>
    <name evidence="10" type="ORF">g.3768</name>
</gene>
<dbReference type="InterPro" id="IPR000597">
    <property type="entry name" value="Ribosomal_uL3"/>
</dbReference>
<dbReference type="SUPFAM" id="SSF50447">
    <property type="entry name" value="Translation proteins"/>
    <property type="match status" value="1"/>
</dbReference>
<dbReference type="EMBL" id="GDKF01005357">
    <property type="protein sequence ID" value="JAT73265.1"/>
    <property type="molecule type" value="Transcribed_RNA"/>
</dbReference>
<reference evidence="10" key="1">
    <citation type="submission" date="2015-08" db="EMBL/GenBank/DDBJ databases">
        <authorList>
            <person name="Babu N.S."/>
            <person name="Beckwith C.J."/>
            <person name="Beseler K.G."/>
            <person name="Brison A."/>
            <person name="Carone J.V."/>
            <person name="Caskin T.P."/>
            <person name="Diamond M."/>
            <person name="Durham M.E."/>
            <person name="Foxe J.M."/>
            <person name="Go M."/>
            <person name="Henderson B.A."/>
            <person name="Jones I.B."/>
            <person name="McGettigan J.A."/>
            <person name="Micheletti S.J."/>
            <person name="Nasrallah M.E."/>
            <person name="Ortiz D."/>
            <person name="Piller C.R."/>
            <person name="Privatt S.R."/>
            <person name="Schneider S.L."/>
            <person name="Sharp S."/>
            <person name="Smith T.C."/>
            <person name="Stanton J.D."/>
            <person name="Ullery H.E."/>
            <person name="Wilson R.J."/>
            <person name="Serrano M.G."/>
            <person name="Buck G."/>
            <person name="Lee V."/>
            <person name="Wang Y."/>
            <person name="Carvalho R."/>
            <person name="Voegtly L."/>
            <person name="Shi R."/>
            <person name="Duckworth R."/>
            <person name="Johnson A."/>
            <person name="Loviza R."/>
            <person name="Walstead R."/>
            <person name="Shah Z."/>
            <person name="Kiflezghi M."/>
            <person name="Wade K."/>
            <person name="Ball S.L."/>
            <person name="Bradley K.W."/>
            <person name="Asai D.J."/>
            <person name="Bowman C.A."/>
            <person name="Russell D.A."/>
            <person name="Pope W.H."/>
            <person name="Jacobs-Sera D."/>
            <person name="Hendrix R.W."/>
            <person name="Hatfull G.F."/>
        </authorList>
    </citation>
    <scope>NUCLEOTIDE SEQUENCE</scope>
</reference>
<dbReference type="Gene3D" id="3.30.160.810">
    <property type="match status" value="1"/>
</dbReference>
<feature type="region of interest" description="Disordered" evidence="9">
    <location>
        <begin position="285"/>
        <end position="312"/>
    </location>
</feature>
<dbReference type="Pfam" id="PF00297">
    <property type="entry name" value="Ribosomal_L3"/>
    <property type="match status" value="1"/>
</dbReference>
<dbReference type="PANTHER" id="PTHR11229:SF8">
    <property type="entry name" value="LARGE RIBOSOMAL SUBUNIT PROTEIN UL3M"/>
    <property type="match status" value="1"/>
</dbReference>
<evidence type="ECO:0000256" key="6">
    <source>
        <dbReference type="ARBA" id="ARBA00023274"/>
    </source>
</evidence>
<evidence type="ECO:0000256" key="4">
    <source>
        <dbReference type="ARBA" id="ARBA00022980"/>
    </source>
</evidence>
<dbReference type="InterPro" id="IPR009000">
    <property type="entry name" value="Transl_B-barrel_sf"/>
</dbReference>
<evidence type="ECO:0000256" key="2">
    <source>
        <dbReference type="ARBA" id="ARBA00006540"/>
    </source>
</evidence>
<accession>A0A1D2A2Q6</accession>
<keyword evidence="6 8" id="KW-0687">Ribonucleoprotein</keyword>
<comment type="subcellular location">
    <subcellularLocation>
        <location evidence="1">Mitochondrion</location>
    </subcellularLocation>
</comment>
<dbReference type="HAMAP" id="MF_01325_B">
    <property type="entry name" value="Ribosomal_uL3_B"/>
    <property type="match status" value="1"/>
</dbReference>
<feature type="compositionally biased region" description="Basic and acidic residues" evidence="9">
    <location>
        <begin position="303"/>
        <end position="312"/>
    </location>
</feature>
<evidence type="ECO:0000256" key="8">
    <source>
        <dbReference type="RuleBase" id="RU003905"/>
    </source>
</evidence>
<evidence type="ECO:0000256" key="9">
    <source>
        <dbReference type="SAM" id="MobiDB-lite"/>
    </source>
</evidence>
<dbReference type="InterPro" id="IPR019927">
    <property type="entry name" value="Ribosomal_uL3_bac/org-type"/>
</dbReference>
<dbReference type="Gene3D" id="2.40.30.10">
    <property type="entry name" value="Translation factors"/>
    <property type="match status" value="1"/>
</dbReference>
<dbReference type="InterPro" id="IPR019926">
    <property type="entry name" value="Ribosomal_uL3_CS"/>
</dbReference>
<evidence type="ECO:0000313" key="10">
    <source>
        <dbReference type="EMBL" id="JAT73265.1"/>
    </source>
</evidence>
<evidence type="ECO:0000256" key="1">
    <source>
        <dbReference type="ARBA" id="ARBA00004173"/>
    </source>
</evidence>
<dbReference type="PANTHER" id="PTHR11229">
    <property type="entry name" value="50S RIBOSOMAL PROTEIN L3"/>
    <property type="match status" value="1"/>
</dbReference>
<dbReference type="NCBIfam" id="TIGR03625">
    <property type="entry name" value="L3_bact"/>
    <property type="match status" value="1"/>
</dbReference>
<dbReference type="GO" id="GO:0003735">
    <property type="term" value="F:structural constituent of ribosome"/>
    <property type="evidence" value="ECO:0007669"/>
    <property type="project" value="InterPro"/>
</dbReference>
<dbReference type="FunFam" id="3.30.160.810:FF:000001">
    <property type="entry name" value="50S ribosomal protein L3"/>
    <property type="match status" value="1"/>
</dbReference>
<dbReference type="FunFam" id="2.40.30.10:FF:000004">
    <property type="entry name" value="50S ribosomal protein L3"/>
    <property type="match status" value="1"/>
</dbReference>
<dbReference type="GO" id="GO:0006412">
    <property type="term" value="P:translation"/>
    <property type="evidence" value="ECO:0007669"/>
    <property type="project" value="InterPro"/>
</dbReference>
<evidence type="ECO:0000256" key="3">
    <source>
        <dbReference type="ARBA" id="ARBA00022946"/>
    </source>
</evidence>
<dbReference type="AlphaFoldDB" id="A0A1D2A2Q6"/>
<organism evidence="10">
    <name type="scientific">Auxenochlorella protothecoides</name>
    <name type="common">Green microalga</name>
    <name type="synonym">Chlorella protothecoides</name>
    <dbReference type="NCBI Taxonomy" id="3075"/>
    <lineage>
        <taxon>Eukaryota</taxon>
        <taxon>Viridiplantae</taxon>
        <taxon>Chlorophyta</taxon>
        <taxon>core chlorophytes</taxon>
        <taxon>Trebouxiophyceae</taxon>
        <taxon>Chlorellales</taxon>
        <taxon>Chlorellaceae</taxon>
        <taxon>Auxenochlorella</taxon>
    </lineage>
</organism>
<name>A0A1D2A2Q6_AUXPR</name>
<sequence>MLRLRGAQALSKAAAFALRTDPSASQSLLGWNSLALTSRPSVRGLAQEAVAHTEAEAQPRGMSASTRRSGVLAVKVGMTQEWDNWGARLPISILWVDGCKVVQAKTDDREGYTALQVGIGAKREKQVAGTQRGHFAKAGVPILRKLAEFRVTPDAVLPPGTELRANLFVPGQYVDVCGTSIGKGFAGVMKRWGFKGQPASHGASLAHRVPGSTGGNQDPGKVWKGKKLPGRLGGVRKTVQNCLVYKVDAARNLIYVVGQVPGHKGNFVRVADAVKKAFEQQPMRPLVPPAVGQGSGVATLDPNGRDPYDFQD</sequence>
<keyword evidence="3" id="KW-0809">Transit peptide</keyword>
<keyword evidence="5" id="KW-0496">Mitochondrion</keyword>
<evidence type="ECO:0000256" key="7">
    <source>
        <dbReference type="ARBA" id="ARBA00035209"/>
    </source>
</evidence>
<keyword evidence="4 8" id="KW-0689">Ribosomal protein</keyword>
<proteinExistence type="inferred from homology"/>
<protein>
    <recommendedName>
        <fullName evidence="7">Large ribosomal subunit protein uL3m</fullName>
    </recommendedName>
</protein>
<dbReference type="PROSITE" id="PS00474">
    <property type="entry name" value="RIBOSOMAL_L3"/>
    <property type="match status" value="1"/>
</dbReference>
<dbReference type="GO" id="GO:0005762">
    <property type="term" value="C:mitochondrial large ribosomal subunit"/>
    <property type="evidence" value="ECO:0007669"/>
    <property type="project" value="TreeGrafter"/>
</dbReference>
<evidence type="ECO:0000256" key="5">
    <source>
        <dbReference type="ARBA" id="ARBA00023128"/>
    </source>
</evidence>